<dbReference type="Proteomes" id="UP000826656">
    <property type="component" value="Unassembled WGS sequence"/>
</dbReference>
<accession>A0ABQ7W0I8</accession>
<organism evidence="1 2">
    <name type="scientific">Solanum tuberosum</name>
    <name type="common">Potato</name>
    <dbReference type="NCBI Taxonomy" id="4113"/>
    <lineage>
        <taxon>Eukaryota</taxon>
        <taxon>Viridiplantae</taxon>
        <taxon>Streptophyta</taxon>
        <taxon>Embryophyta</taxon>
        <taxon>Tracheophyta</taxon>
        <taxon>Spermatophyta</taxon>
        <taxon>Magnoliopsida</taxon>
        <taxon>eudicotyledons</taxon>
        <taxon>Gunneridae</taxon>
        <taxon>Pentapetalae</taxon>
        <taxon>asterids</taxon>
        <taxon>lamiids</taxon>
        <taxon>Solanales</taxon>
        <taxon>Solanaceae</taxon>
        <taxon>Solanoideae</taxon>
        <taxon>Solaneae</taxon>
        <taxon>Solanum</taxon>
    </lineage>
</organism>
<protein>
    <submittedName>
        <fullName evidence="1">Uncharacterized protein</fullName>
    </submittedName>
</protein>
<dbReference type="EMBL" id="JAIVGD010000005">
    <property type="protein sequence ID" value="KAH0773312.1"/>
    <property type="molecule type" value="Genomic_DNA"/>
</dbReference>
<gene>
    <name evidence="1" type="ORF">KY290_010449</name>
</gene>
<reference evidence="1 2" key="1">
    <citation type="journal article" date="2021" name="bioRxiv">
        <title>Chromosome-scale and haplotype-resolved genome assembly of a tetraploid potato cultivar.</title>
        <authorList>
            <person name="Sun H."/>
            <person name="Jiao W.-B."/>
            <person name="Krause K."/>
            <person name="Campoy J.A."/>
            <person name="Goel M."/>
            <person name="Folz-Donahue K."/>
            <person name="Kukat C."/>
            <person name="Huettel B."/>
            <person name="Schneeberger K."/>
        </authorList>
    </citation>
    <scope>NUCLEOTIDE SEQUENCE [LARGE SCALE GENOMIC DNA]</scope>
    <source>
        <strain evidence="1">SolTubOtavaFocal</strain>
        <tissue evidence="1">Leaves</tissue>
    </source>
</reference>
<evidence type="ECO:0000313" key="2">
    <source>
        <dbReference type="Proteomes" id="UP000826656"/>
    </source>
</evidence>
<evidence type="ECO:0000313" key="1">
    <source>
        <dbReference type="EMBL" id="KAH0773312.1"/>
    </source>
</evidence>
<keyword evidence="2" id="KW-1185">Reference proteome</keyword>
<sequence>MVTRVSRVSSAGILYSGAFENHLGVEISSSFLSKSDDPPFKCRYSNELLRLSFW</sequence>
<comment type="caution">
    <text evidence="1">The sequence shown here is derived from an EMBL/GenBank/DDBJ whole genome shotgun (WGS) entry which is preliminary data.</text>
</comment>
<name>A0ABQ7W0I8_SOLTU</name>
<proteinExistence type="predicted"/>